<dbReference type="Gene3D" id="3.40.50.2300">
    <property type="match status" value="2"/>
</dbReference>
<keyword evidence="1" id="KW-0805">Transcription regulation</keyword>
<dbReference type="InterPro" id="IPR010982">
    <property type="entry name" value="Lambda_DNA-bd_dom_sf"/>
</dbReference>
<dbReference type="SUPFAM" id="SSF53822">
    <property type="entry name" value="Periplasmic binding protein-like I"/>
    <property type="match status" value="1"/>
</dbReference>
<evidence type="ECO:0000256" key="2">
    <source>
        <dbReference type="ARBA" id="ARBA00023125"/>
    </source>
</evidence>
<dbReference type="InterPro" id="IPR046335">
    <property type="entry name" value="LacI/GalR-like_sensor"/>
</dbReference>
<keyword evidence="2" id="KW-0238">DNA-binding</keyword>
<evidence type="ECO:0000313" key="5">
    <source>
        <dbReference type="Proteomes" id="UP000283786"/>
    </source>
</evidence>
<dbReference type="SMART" id="SM00354">
    <property type="entry name" value="HTH_LACI"/>
    <property type="match status" value="1"/>
</dbReference>
<dbReference type="CDD" id="cd06267">
    <property type="entry name" value="PBP1_LacI_sugar_binding-like"/>
    <property type="match status" value="1"/>
</dbReference>
<dbReference type="GO" id="GO:0003700">
    <property type="term" value="F:DNA-binding transcription factor activity"/>
    <property type="evidence" value="ECO:0007669"/>
    <property type="project" value="TreeGrafter"/>
</dbReference>
<keyword evidence="3" id="KW-0804">Transcription</keyword>
<dbReference type="GO" id="GO:0000976">
    <property type="term" value="F:transcription cis-regulatory region binding"/>
    <property type="evidence" value="ECO:0007669"/>
    <property type="project" value="TreeGrafter"/>
</dbReference>
<dbReference type="Proteomes" id="UP000283786">
    <property type="component" value="Chromosome"/>
</dbReference>
<sequence>MTAEMKSEPTLKDIARRAQVSVAAVSKVLNNRPGVSSATREHVLKVIEESGYRGRSGRAGALAPVSLLTLEQYVTHDSFYGEILSGMNLLAARAGLDLQLQVFHRVEEMSRPGALDGLDGPALLVGVDQPNIIDAVVARNVPAVIVNGMDRSMRLSSVSPDYHFGAWQATRHLLDLGHREIIHVTHPWRESIRRRIDGFRNALEEEGIAFHPDRHLIDLGAPENISIAARSIVAKVLKDRKPRPTAVFCLNDMVALGVIQAAQSQGLSVPEDLSVMGFDGLAVGSYSTPPLSSMLSDRTALARIAVDLLSARLADPAVPVQRVTTSVALGLRRSTAPPAG</sequence>
<dbReference type="Gene3D" id="1.10.260.40">
    <property type="entry name" value="lambda repressor-like DNA-binding domains"/>
    <property type="match status" value="1"/>
</dbReference>
<evidence type="ECO:0000256" key="3">
    <source>
        <dbReference type="ARBA" id="ARBA00023163"/>
    </source>
</evidence>
<keyword evidence="5" id="KW-1185">Reference proteome</keyword>
<dbReference type="InterPro" id="IPR028082">
    <property type="entry name" value="Peripla_BP_I"/>
</dbReference>
<evidence type="ECO:0000313" key="4">
    <source>
        <dbReference type="EMBL" id="QPM90447.1"/>
    </source>
</evidence>
<dbReference type="PANTHER" id="PTHR30146:SF109">
    <property type="entry name" value="HTH-TYPE TRANSCRIPTIONAL REGULATOR GALS"/>
    <property type="match status" value="1"/>
</dbReference>
<proteinExistence type="predicted"/>
<dbReference type="PROSITE" id="PS00356">
    <property type="entry name" value="HTH_LACI_1"/>
    <property type="match status" value="1"/>
</dbReference>
<accession>A0A418SHC1</accession>
<gene>
    <name evidence="4" type="primary">ccpA_1</name>
    <name evidence="4" type="ORF">PSAL_016850</name>
</gene>
<reference evidence="4 5" key="1">
    <citation type="submission" date="2020-08" db="EMBL/GenBank/DDBJ databases">
        <title>Genome sequence of Rhodobacteraceae bacterium Lw-13e.</title>
        <authorList>
            <person name="Poehlein A."/>
            <person name="Wolter L."/>
            <person name="Daniel R."/>
            <person name="Brinkhoff T."/>
        </authorList>
    </citation>
    <scope>NUCLEOTIDE SEQUENCE [LARGE SCALE GENOMIC DNA]</scope>
    <source>
        <strain evidence="4 5">Lw-13e</strain>
    </source>
</reference>
<dbReference type="AlphaFoldDB" id="A0A418SHC1"/>
<dbReference type="PANTHER" id="PTHR30146">
    <property type="entry name" value="LACI-RELATED TRANSCRIPTIONAL REPRESSOR"/>
    <property type="match status" value="1"/>
</dbReference>
<protein>
    <submittedName>
        <fullName evidence="4">Catabolite control protein A</fullName>
    </submittedName>
</protein>
<organism evidence="4 5">
    <name type="scientific">Pseudooceanicola algae</name>
    <dbReference type="NCBI Taxonomy" id="1537215"/>
    <lineage>
        <taxon>Bacteria</taxon>
        <taxon>Pseudomonadati</taxon>
        <taxon>Pseudomonadota</taxon>
        <taxon>Alphaproteobacteria</taxon>
        <taxon>Rhodobacterales</taxon>
        <taxon>Paracoccaceae</taxon>
        <taxon>Pseudooceanicola</taxon>
    </lineage>
</organism>
<dbReference type="OrthoDB" id="7811243at2"/>
<dbReference type="KEGG" id="palw:PSAL_016850"/>
<evidence type="ECO:0000256" key="1">
    <source>
        <dbReference type="ARBA" id="ARBA00023015"/>
    </source>
</evidence>
<dbReference type="InterPro" id="IPR000843">
    <property type="entry name" value="HTH_LacI"/>
</dbReference>
<dbReference type="RefSeq" id="WP_119838980.1">
    <property type="nucleotide sequence ID" value="NZ_CP060436.1"/>
</dbReference>
<dbReference type="CDD" id="cd01392">
    <property type="entry name" value="HTH_LacI"/>
    <property type="match status" value="1"/>
</dbReference>
<dbReference type="EMBL" id="CP060436">
    <property type="protein sequence ID" value="QPM90447.1"/>
    <property type="molecule type" value="Genomic_DNA"/>
</dbReference>
<dbReference type="Pfam" id="PF00356">
    <property type="entry name" value="LacI"/>
    <property type="match status" value="1"/>
</dbReference>
<name>A0A418SHC1_9RHOB</name>
<dbReference type="PROSITE" id="PS50932">
    <property type="entry name" value="HTH_LACI_2"/>
    <property type="match status" value="1"/>
</dbReference>
<dbReference type="Pfam" id="PF13377">
    <property type="entry name" value="Peripla_BP_3"/>
    <property type="match status" value="1"/>
</dbReference>
<dbReference type="SUPFAM" id="SSF47413">
    <property type="entry name" value="lambda repressor-like DNA-binding domains"/>
    <property type="match status" value="1"/>
</dbReference>